<sequence length="435" mass="48184">MTFWNFVRAQWTHLPLIPTEAAITGGTYIVTGANTGLGFECAKTLVNLGAKRVILGVRSIEKGNTAVAAIAKETGREDVCQVWHLDLASLDSVEEFAKKLQSLDRIDALIQNASVAFADFTLSEGVETTLTVNVLSTMLLAIRAMPKLQESARAFSINPHLVIVSSLTGFQCEGVLEKHQGDLFEALSTKEADMVGRYPLSKLLQIYATRQLASLFPLSETGVVVNVLNPGLCKTELNRNARGFMKYQILLLRLFIGRTPEQGSRTLLHAAVAGTESHGKYVSDCEIKEYLVPGWVFDESGLHMQRRVWMDLLKNLNAKGNHQSWLLLPSQVNAIRHCPFPNGLKHVKAKLSKQQAPKSNNPLQANKKGLIYHDQLDLILGPRFLFKPPFPNMIGHGDARDQQLFPPKPWRVISRAANLPPTKKPGSDLLDVDRL</sequence>
<dbReference type="InterPro" id="IPR002347">
    <property type="entry name" value="SDR_fam"/>
</dbReference>
<dbReference type="PRINTS" id="PR00081">
    <property type="entry name" value="GDHRDH"/>
</dbReference>
<protein>
    <recommendedName>
        <fullName evidence="4">Short-chain dehydrogenase</fullName>
    </recommendedName>
</protein>
<name>A0A428PZY8_9HYPO</name>
<dbReference type="Pfam" id="PF00106">
    <property type="entry name" value="adh_short"/>
    <property type="match status" value="1"/>
</dbReference>
<evidence type="ECO:0008006" key="4">
    <source>
        <dbReference type="Google" id="ProtNLM"/>
    </source>
</evidence>
<gene>
    <name evidence="2" type="ORF">CEP54_007716</name>
</gene>
<organism evidence="2 3">
    <name type="scientific">Fusarium duplospermum</name>
    <dbReference type="NCBI Taxonomy" id="1325734"/>
    <lineage>
        <taxon>Eukaryota</taxon>
        <taxon>Fungi</taxon>
        <taxon>Dikarya</taxon>
        <taxon>Ascomycota</taxon>
        <taxon>Pezizomycotina</taxon>
        <taxon>Sordariomycetes</taxon>
        <taxon>Hypocreomycetidae</taxon>
        <taxon>Hypocreales</taxon>
        <taxon>Nectriaceae</taxon>
        <taxon>Fusarium</taxon>
        <taxon>Fusarium solani species complex</taxon>
    </lineage>
</organism>
<dbReference type="SUPFAM" id="SSF51735">
    <property type="entry name" value="NAD(P)-binding Rossmann-fold domains"/>
    <property type="match status" value="1"/>
</dbReference>
<dbReference type="AlphaFoldDB" id="A0A428PZY8"/>
<keyword evidence="3" id="KW-1185">Reference proteome</keyword>
<dbReference type="PANTHER" id="PTHR43157">
    <property type="entry name" value="PHOSPHATIDYLINOSITOL-GLYCAN BIOSYNTHESIS CLASS F PROTEIN-RELATED"/>
    <property type="match status" value="1"/>
</dbReference>
<dbReference type="Proteomes" id="UP000288168">
    <property type="component" value="Unassembled WGS sequence"/>
</dbReference>
<dbReference type="STRING" id="1325734.A0A428PZY8"/>
<dbReference type="OrthoDB" id="542013at2759"/>
<proteinExistence type="predicted"/>
<dbReference type="GO" id="GO:0016491">
    <property type="term" value="F:oxidoreductase activity"/>
    <property type="evidence" value="ECO:0007669"/>
    <property type="project" value="UniProtKB-KW"/>
</dbReference>
<keyword evidence="1" id="KW-0560">Oxidoreductase</keyword>
<evidence type="ECO:0000256" key="1">
    <source>
        <dbReference type="ARBA" id="ARBA00023002"/>
    </source>
</evidence>
<dbReference type="EMBL" id="NKCI01000072">
    <property type="protein sequence ID" value="RSL58616.1"/>
    <property type="molecule type" value="Genomic_DNA"/>
</dbReference>
<evidence type="ECO:0000313" key="2">
    <source>
        <dbReference type="EMBL" id="RSL58616.1"/>
    </source>
</evidence>
<reference evidence="2 3" key="1">
    <citation type="submission" date="2017-06" db="EMBL/GenBank/DDBJ databases">
        <title>Comparative genomic analysis of Ambrosia Fusariam Clade fungi.</title>
        <authorList>
            <person name="Stajich J.E."/>
            <person name="Carrillo J."/>
            <person name="Kijimoto T."/>
            <person name="Eskalen A."/>
            <person name="O'Donnell K."/>
            <person name="Kasson M."/>
        </authorList>
    </citation>
    <scope>NUCLEOTIDE SEQUENCE [LARGE SCALE GENOMIC DNA]</scope>
    <source>
        <strain evidence="2 3">NRRL62584</strain>
    </source>
</reference>
<evidence type="ECO:0000313" key="3">
    <source>
        <dbReference type="Proteomes" id="UP000288168"/>
    </source>
</evidence>
<comment type="caution">
    <text evidence="2">The sequence shown here is derived from an EMBL/GenBank/DDBJ whole genome shotgun (WGS) entry which is preliminary data.</text>
</comment>
<dbReference type="PANTHER" id="PTHR43157:SF61">
    <property type="entry name" value="DEHYDROGENASE_REDUCTASE FAMILY PROTEIN, PUTATIVE (AFU_ORTHOLOGUE AFUA_3G01250)-RELATED"/>
    <property type="match status" value="1"/>
</dbReference>
<accession>A0A428PZY8</accession>
<dbReference type="Gene3D" id="3.40.50.720">
    <property type="entry name" value="NAD(P)-binding Rossmann-like Domain"/>
    <property type="match status" value="1"/>
</dbReference>
<dbReference type="InterPro" id="IPR036291">
    <property type="entry name" value="NAD(P)-bd_dom_sf"/>
</dbReference>